<dbReference type="Gene3D" id="2.30.39.10">
    <property type="entry name" value="Alpha-1-antitrypsin, domain 1"/>
    <property type="match status" value="1"/>
</dbReference>
<dbReference type="InterPro" id="IPR042178">
    <property type="entry name" value="Serpin_sf_1"/>
</dbReference>
<feature type="domain" description="Serpin" evidence="3">
    <location>
        <begin position="53"/>
        <end position="404"/>
    </location>
</feature>
<dbReference type="InterPro" id="IPR033835">
    <property type="entry name" value="PZI_serpin_dom"/>
</dbReference>
<feature type="signal peptide" evidence="2">
    <location>
        <begin position="1"/>
        <end position="38"/>
    </location>
</feature>
<organism evidence="4 5">
    <name type="scientific">Denticeps clupeoides</name>
    <name type="common">denticle herring</name>
    <dbReference type="NCBI Taxonomy" id="299321"/>
    <lineage>
        <taxon>Eukaryota</taxon>
        <taxon>Metazoa</taxon>
        <taxon>Chordata</taxon>
        <taxon>Craniata</taxon>
        <taxon>Vertebrata</taxon>
        <taxon>Euteleostomi</taxon>
        <taxon>Actinopterygii</taxon>
        <taxon>Neopterygii</taxon>
        <taxon>Teleostei</taxon>
        <taxon>Clupei</taxon>
        <taxon>Clupeiformes</taxon>
        <taxon>Denticipitoidei</taxon>
        <taxon>Denticipitidae</taxon>
        <taxon>Denticeps</taxon>
    </lineage>
</organism>
<reference evidence="4" key="2">
    <citation type="submission" date="2025-08" db="UniProtKB">
        <authorList>
            <consortium name="Ensembl"/>
        </authorList>
    </citation>
    <scope>IDENTIFICATION</scope>
</reference>
<dbReference type="GO" id="GO:0004867">
    <property type="term" value="F:serine-type endopeptidase inhibitor activity"/>
    <property type="evidence" value="ECO:0007669"/>
    <property type="project" value="InterPro"/>
</dbReference>
<accession>A0AAY4D8I2</accession>
<dbReference type="PANTHER" id="PTHR11461">
    <property type="entry name" value="SERINE PROTEASE INHIBITOR, SERPIN"/>
    <property type="match status" value="1"/>
</dbReference>
<dbReference type="SMART" id="SM00093">
    <property type="entry name" value="SERPIN"/>
    <property type="match status" value="1"/>
</dbReference>
<dbReference type="InterPro" id="IPR036186">
    <property type="entry name" value="Serpin_sf"/>
</dbReference>
<dbReference type="PROSITE" id="PS00284">
    <property type="entry name" value="SERPIN"/>
    <property type="match status" value="1"/>
</dbReference>
<dbReference type="InterPro" id="IPR023796">
    <property type="entry name" value="Serpin_dom"/>
</dbReference>
<dbReference type="GeneTree" id="ENSGT00940000159462"/>
<comment type="similarity">
    <text evidence="1">Belongs to the serpin family.</text>
</comment>
<dbReference type="GO" id="GO:0005615">
    <property type="term" value="C:extracellular space"/>
    <property type="evidence" value="ECO:0007669"/>
    <property type="project" value="InterPro"/>
</dbReference>
<dbReference type="SUPFAM" id="SSF56574">
    <property type="entry name" value="Serpins"/>
    <property type="match status" value="1"/>
</dbReference>
<dbReference type="Proteomes" id="UP000694580">
    <property type="component" value="Chromosome 14"/>
</dbReference>
<keyword evidence="2" id="KW-0732">Signal</keyword>
<dbReference type="PANTHER" id="PTHR11461:SF191">
    <property type="entry name" value="PROTEIN Z-DEPENDENT PROTEASE INHIBITOR"/>
    <property type="match status" value="1"/>
</dbReference>
<sequence length="407" mass="44550">MKEPGSGSASCRYTKKQKRLKMAAVFFLCTALLAGSSAQETEQLALKNAEFATALYRKVAGSTDDNVVISPLSVSLGLAALAGGAAGQTRSQILETLRLSALDEPGQLLQNLREALENDAALRFDQGAAVFAGQQVQVEAAFKDQARMYYNAEVQNTNFAAVQAAKNQINDFSRTVSGDKIRDVNVPVDSQTQMLLVSASFFKGQWLLPFNASVTQDERFYIDKYHIVQVPMMFNSDKYYLAYDPALKVGILKLPCAGGAAMLVLLPDEDVDYTSIDDDLYAAKFMDWLKKLKKTKLEVQLPRFSLEQSYSLKMSLATMGITDVFQGNADLSGLSKEQDLKLSEVVHKAAIEADESGSVAAATPGGDQNVSNLPPRLTINRPFLFLVYHEATKNLLLMGRVNDPTKK</sequence>
<dbReference type="InterPro" id="IPR042185">
    <property type="entry name" value="Serpin_sf_2"/>
</dbReference>
<keyword evidence="5" id="KW-1185">Reference proteome</keyword>
<dbReference type="GO" id="GO:0007596">
    <property type="term" value="P:blood coagulation"/>
    <property type="evidence" value="ECO:0007669"/>
    <property type="project" value="InterPro"/>
</dbReference>
<protein>
    <recommendedName>
        <fullName evidence="3">Serpin domain-containing protein</fullName>
    </recommendedName>
</protein>
<dbReference type="AlphaFoldDB" id="A0AAY4D8I2"/>
<dbReference type="InterPro" id="IPR000215">
    <property type="entry name" value="Serpin_fam"/>
</dbReference>
<evidence type="ECO:0000259" key="3">
    <source>
        <dbReference type="SMART" id="SM00093"/>
    </source>
</evidence>
<evidence type="ECO:0000256" key="2">
    <source>
        <dbReference type="SAM" id="SignalP"/>
    </source>
</evidence>
<dbReference type="InterPro" id="IPR023795">
    <property type="entry name" value="Serpin_CS"/>
</dbReference>
<evidence type="ECO:0000313" key="5">
    <source>
        <dbReference type="Proteomes" id="UP000694580"/>
    </source>
</evidence>
<evidence type="ECO:0000256" key="1">
    <source>
        <dbReference type="RuleBase" id="RU000411"/>
    </source>
</evidence>
<dbReference type="Ensembl" id="ENSDCDT00010050449.1">
    <property type="protein sequence ID" value="ENSDCDP00010040571.1"/>
    <property type="gene ID" value="ENSDCDG00010025887.1"/>
</dbReference>
<dbReference type="CDD" id="cd02055">
    <property type="entry name" value="serpinA10_PZI"/>
    <property type="match status" value="1"/>
</dbReference>
<feature type="chain" id="PRO_5044209225" description="Serpin domain-containing protein" evidence="2">
    <location>
        <begin position="39"/>
        <end position="407"/>
    </location>
</feature>
<name>A0AAY4D8I2_9TELE</name>
<dbReference type="Pfam" id="PF00079">
    <property type="entry name" value="Serpin"/>
    <property type="match status" value="1"/>
</dbReference>
<gene>
    <name evidence="4" type="primary">serpina10a</name>
</gene>
<reference evidence="4 5" key="1">
    <citation type="submission" date="2020-06" db="EMBL/GenBank/DDBJ databases">
        <authorList>
            <consortium name="Wellcome Sanger Institute Data Sharing"/>
        </authorList>
    </citation>
    <scope>NUCLEOTIDE SEQUENCE [LARGE SCALE GENOMIC DNA]</scope>
</reference>
<proteinExistence type="inferred from homology"/>
<reference evidence="4" key="3">
    <citation type="submission" date="2025-09" db="UniProtKB">
        <authorList>
            <consortium name="Ensembl"/>
        </authorList>
    </citation>
    <scope>IDENTIFICATION</scope>
</reference>
<dbReference type="Gene3D" id="3.30.497.10">
    <property type="entry name" value="Antithrombin, subunit I, domain 2"/>
    <property type="match status" value="1"/>
</dbReference>
<evidence type="ECO:0000313" key="4">
    <source>
        <dbReference type="Ensembl" id="ENSDCDP00010040571.1"/>
    </source>
</evidence>